<dbReference type="InterPro" id="IPR019734">
    <property type="entry name" value="TPR_rpt"/>
</dbReference>
<dbReference type="Gene3D" id="1.25.40.10">
    <property type="entry name" value="Tetratricopeptide repeat domain"/>
    <property type="match status" value="1"/>
</dbReference>
<dbReference type="Proteomes" id="UP000198660">
    <property type="component" value="Unassembled WGS sequence"/>
</dbReference>
<dbReference type="SUPFAM" id="SSF47413">
    <property type="entry name" value="lambda repressor-like DNA-binding domains"/>
    <property type="match status" value="1"/>
</dbReference>
<gene>
    <name evidence="4" type="ORF">SAMN05444972_11640</name>
</gene>
<protein>
    <submittedName>
        <fullName evidence="4">Helix-turn-helix domain-containing protein</fullName>
    </submittedName>
</protein>
<dbReference type="InterPro" id="IPR011990">
    <property type="entry name" value="TPR-like_helical_dom_sf"/>
</dbReference>
<evidence type="ECO:0000313" key="5">
    <source>
        <dbReference type="Proteomes" id="UP000198660"/>
    </source>
</evidence>
<dbReference type="PANTHER" id="PTHR46797:SF1">
    <property type="entry name" value="METHYLPHOSPHONATE SYNTHASE"/>
    <property type="match status" value="1"/>
</dbReference>
<sequence length="427" mass="50457">MEIGEKIRQLRIHKKMTQGQLVEGISSITYLSRIENGNIKPSQAFVQSISPRLGVEIADLLGKNEESINERIINLAKKYREEKKLNEEELSFLSLQVNEIHSIEIYLNIFTTLINYYIKFNENVDEAWRIYQTSTKFIPNELDESLLQEFYFYYVVCGSLFYHRQDFIMANRCYSSAEQFVELFRDPFEVARLSYNLSLVKKEILEDKTVSIFYAQKAYDLFHKVNYKPGILDCLIILGVQHHLQENDEKALSYLQQAMSLISSEDLLSHAYVEYNFGQIYAGKQEDEQAIKHYLTCLKLHDQISHGNRKIYPYLRLIELYTRRKDWNQVEIYLQEALHLVDPDKTSLMHLKFLSIKANTYRLRDNDTRYEKDMHKIIQLGIERNQLKLVVDLARQLANHYYGKRAYKKAADYFVLAETHTKKMSLT</sequence>
<keyword evidence="5" id="KW-1185">Reference proteome</keyword>
<dbReference type="Gene3D" id="1.10.260.40">
    <property type="entry name" value="lambda repressor-like DNA-binding domains"/>
    <property type="match status" value="1"/>
</dbReference>
<accession>A0A1I6UGM2</accession>
<dbReference type="EMBL" id="FPAA01000016">
    <property type="protein sequence ID" value="SFT00524.1"/>
    <property type="molecule type" value="Genomic_DNA"/>
</dbReference>
<reference evidence="5" key="1">
    <citation type="submission" date="2016-10" db="EMBL/GenBank/DDBJ databases">
        <authorList>
            <person name="Varghese N."/>
            <person name="Submissions S."/>
        </authorList>
    </citation>
    <scope>NUCLEOTIDE SEQUENCE [LARGE SCALE GENOMIC DNA]</scope>
    <source>
        <strain evidence="5">DSM 45789</strain>
    </source>
</reference>
<dbReference type="PROSITE" id="PS50943">
    <property type="entry name" value="HTH_CROC1"/>
    <property type="match status" value="1"/>
</dbReference>
<keyword evidence="2" id="KW-0175">Coiled coil</keyword>
<proteinExistence type="predicted"/>
<dbReference type="Pfam" id="PF12844">
    <property type="entry name" value="HTH_19"/>
    <property type="match status" value="1"/>
</dbReference>
<evidence type="ECO:0000256" key="2">
    <source>
        <dbReference type="SAM" id="Coils"/>
    </source>
</evidence>
<dbReference type="InterPro" id="IPR050807">
    <property type="entry name" value="TransReg_Diox_bact_type"/>
</dbReference>
<dbReference type="SMART" id="SM00530">
    <property type="entry name" value="HTH_XRE"/>
    <property type="match status" value="1"/>
</dbReference>
<keyword evidence="1" id="KW-0238">DNA-binding</keyword>
<dbReference type="InterPro" id="IPR010982">
    <property type="entry name" value="Lambda_DNA-bd_dom_sf"/>
</dbReference>
<dbReference type="GO" id="GO:0003700">
    <property type="term" value="F:DNA-binding transcription factor activity"/>
    <property type="evidence" value="ECO:0007669"/>
    <property type="project" value="TreeGrafter"/>
</dbReference>
<evidence type="ECO:0000313" key="4">
    <source>
        <dbReference type="EMBL" id="SFT00524.1"/>
    </source>
</evidence>
<name>A0A1I6UGM2_9BACL</name>
<dbReference type="GO" id="GO:0003677">
    <property type="term" value="F:DNA binding"/>
    <property type="evidence" value="ECO:0007669"/>
    <property type="project" value="UniProtKB-KW"/>
</dbReference>
<dbReference type="PANTHER" id="PTHR46797">
    <property type="entry name" value="HTH-TYPE TRANSCRIPTIONAL REGULATOR"/>
    <property type="match status" value="1"/>
</dbReference>
<dbReference type="SUPFAM" id="SSF81901">
    <property type="entry name" value="HCP-like"/>
    <property type="match status" value="1"/>
</dbReference>
<dbReference type="OrthoDB" id="252257at2"/>
<dbReference type="AlphaFoldDB" id="A0A1I6UGM2"/>
<feature type="coiled-coil region" evidence="2">
    <location>
        <begin position="69"/>
        <end position="96"/>
    </location>
</feature>
<evidence type="ECO:0000259" key="3">
    <source>
        <dbReference type="PROSITE" id="PS50943"/>
    </source>
</evidence>
<dbReference type="CDD" id="cd00093">
    <property type="entry name" value="HTH_XRE"/>
    <property type="match status" value="1"/>
</dbReference>
<dbReference type="SMART" id="SM00028">
    <property type="entry name" value="TPR"/>
    <property type="match status" value="4"/>
</dbReference>
<evidence type="ECO:0000256" key="1">
    <source>
        <dbReference type="ARBA" id="ARBA00023125"/>
    </source>
</evidence>
<dbReference type="RefSeq" id="WP_091839379.1">
    <property type="nucleotide sequence ID" value="NZ_FPAA01000016.1"/>
</dbReference>
<dbReference type="GO" id="GO:0005829">
    <property type="term" value="C:cytosol"/>
    <property type="evidence" value="ECO:0007669"/>
    <property type="project" value="TreeGrafter"/>
</dbReference>
<feature type="domain" description="HTH cro/C1-type" evidence="3">
    <location>
        <begin position="7"/>
        <end position="60"/>
    </location>
</feature>
<organism evidence="4 5">
    <name type="scientific">Marininema halotolerans</name>
    <dbReference type="NCBI Taxonomy" id="1155944"/>
    <lineage>
        <taxon>Bacteria</taxon>
        <taxon>Bacillati</taxon>
        <taxon>Bacillota</taxon>
        <taxon>Bacilli</taxon>
        <taxon>Bacillales</taxon>
        <taxon>Thermoactinomycetaceae</taxon>
        <taxon>Marininema</taxon>
    </lineage>
</organism>
<dbReference type="InterPro" id="IPR001387">
    <property type="entry name" value="Cro/C1-type_HTH"/>
</dbReference>